<sequence length="142" mass="16167">MATRPDPLRGFRFIVEINGILAGGFLRAKGLSQEIKYESRREGGVNHYEHKLFTQVAHPVLVLERGLAFELLWRWAHDAAEGRIERRTISVRLLDEQGGKGWTWHVDHAFPVKWSCADLDANASQVVMESVEFAHHGLRKGI</sequence>
<dbReference type="EMBL" id="WHJF01000058">
    <property type="protein sequence ID" value="NHZ64607.1"/>
    <property type="molecule type" value="Genomic_DNA"/>
</dbReference>
<evidence type="ECO:0000313" key="2">
    <source>
        <dbReference type="Proteomes" id="UP000610594"/>
    </source>
</evidence>
<protein>
    <submittedName>
        <fullName evidence="1">Phage tail protein</fullName>
    </submittedName>
</protein>
<dbReference type="PANTHER" id="PTHR38009:SF1">
    <property type="entry name" value="CONSERVED HYPOTHETICAL PHAGE TAIL PROTEIN"/>
    <property type="match status" value="1"/>
</dbReference>
<dbReference type="InterPro" id="IPR011747">
    <property type="entry name" value="CHP02241"/>
</dbReference>
<reference evidence="1 2" key="1">
    <citation type="submission" date="2019-10" db="EMBL/GenBank/DDBJ databases">
        <title>Taxonomy of Antarctic Massilia spp.: description of Massilia rubra sp. nov., Massilia aquatica sp. nov., Massilia mucilaginosa sp. nov., Massilia frigida sp. nov. isolated from streams, lakes and regoliths.</title>
        <authorList>
            <person name="Holochova P."/>
            <person name="Sedlacek I."/>
            <person name="Kralova S."/>
            <person name="Maslanova I."/>
            <person name="Busse H.-J."/>
            <person name="Stankova E."/>
            <person name="Vrbovska V."/>
            <person name="Kovarovic V."/>
            <person name="Bartak M."/>
            <person name="Svec P."/>
            <person name="Pantucek R."/>
        </authorList>
    </citation>
    <scope>NUCLEOTIDE SEQUENCE [LARGE SCALE GENOMIC DNA]</scope>
    <source>
        <strain evidence="1 2">CCM 8694</strain>
    </source>
</reference>
<dbReference type="PANTHER" id="PTHR38009">
    <property type="entry name" value="CONSERVED HYPOTHETICAL PHAGE TAIL PROTEIN"/>
    <property type="match status" value="1"/>
</dbReference>
<gene>
    <name evidence="1" type="ORF">F1735_20265</name>
</gene>
<dbReference type="Proteomes" id="UP000610594">
    <property type="component" value="Unassembled WGS sequence"/>
</dbReference>
<dbReference type="Pfam" id="PF06841">
    <property type="entry name" value="Phage_T4_gp19"/>
    <property type="match status" value="1"/>
</dbReference>
<dbReference type="RefSeq" id="WP_167238641.1">
    <property type="nucleotide sequence ID" value="NZ_WHJF01000058.1"/>
</dbReference>
<comment type="caution">
    <text evidence="1">The sequence shown here is derived from an EMBL/GenBank/DDBJ whole genome shotgun (WGS) entry which is preliminary data.</text>
</comment>
<proteinExistence type="predicted"/>
<organism evidence="1 2">
    <name type="scientific">Massilia genomosp. 1</name>
    <dbReference type="NCBI Taxonomy" id="2609280"/>
    <lineage>
        <taxon>Bacteria</taxon>
        <taxon>Pseudomonadati</taxon>
        <taxon>Pseudomonadota</taxon>
        <taxon>Betaproteobacteria</taxon>
        <taxon>Burkholderiales</taxon>
        <taxon>Oxalobacteraceae</taxon>
        <taxon>Telluria group</taxon>
        <taxon>Massilia</taxon>
    </lineage>
</organism>
<dbReference type="NCBIfam" id="TIGR02241">
    <property type="entry name" value="conserved hypothetical phage tail region protein"/>
    <property type="match status" value="1"/>
</dbReference>
<evidence type="ECO:0000313" key="1">
    <source>
        <dbReference type="EMBL" id="NHZ64607.1"/>
    </source>
</evidence>
<keyword evidence="2" id="KW-1185">Reference proteome</keyword>
<dbReference type="InterPro" id="IPR010667">
    <property type="entry name" value="Phage_T4_Gp19"/>
</dbReference>
<accession>A0ABX0MP96</accession>
<name>A0ABX0MP96_9BURK</name>